<dbReference type="EMBL" id="BORT01000029">
    <property type="protein sequence ID" value="GIO50171.1"/>
    <property type="molecule type" value="Genomic_DNA"/>
</dbReference>
<protein>
    <submittedName>
        <fullName evidence="1">Uncharacterized protein</fullName>
    </submittedName>
</protein>
<dbReference type="Proteomes" id="UP000682811">
    <property type="component" value="Unassembled WGS sequence"/>
</dbReference>
<evidence type="ECO:0000313" key="1">
    <source>
        <dbReference type="EMBL" id="GIO50171.1"/>
    </source>
</evidence>
<sequence length="84" mass="9121">MLIFVQAMVKVQVTKNQFYNILTCTAIMDGFTLESVDVKGGLQDGLNHGLDEQAVKCNINAGQALCQSAITKLGGSVRNERTIF</sequence>
<dbReference type="AlphaFoldDB" id="A0A920CQR8"/>
<evidence type="ECO:0000313" key="2">
    <source>
        <dbReference type="Proteomes" id="UP000682811"/>
    </source>
</evidence>
<reference evidence="1 2" key="1">
    <citation type="submission" date="2021-03" db="EMBL/GenBank/DDBJ databases">
        <title>Antimicrobial resistance genes in bacteria isolated from Japanese honey, and their potential for conferring macrolide and lincosamide resistance in the American foulbrood pathogen Paenibacillus larvae.</title>
        <authorList>
            <person name="Okamoto M."/>
            <person name="Kumagai M."/>
            <person name="Kanamori H."/>
            <person name="Takamatsu D."/>
        </authorList>
    </citation>
    <scope>NUCLEOTIDE SEQUENCE [LARGE SCALE GENOMIC DNA]</scope>
    <source>
        <strain evidence="1 2">J34TS1</strain>
    </source>
</reference>
<organism evidence="1 2">
    <name type="scientific">Paenibacillus azoreducens</name>
    <dbReference type="NCBI Taxonomy" id="116718"/>
    <lineage>
        <taxon>Bacteria</taxon>
        <taxon>Bacillati</taxon>
        <taxon>Bacillota</taxon>
        <taxon>Bacilli</taxon>
        <taxon>Bacillales</taxon>
        <taxon>Paenibacillaceae</taxon>
        <taxon>Paenibacillus</taxon>
    </lineage>
</organism>
<proteinExistence type="predicted"/>
<accession>A0A920CQR8</accession>
<gene>
    <name evidence="1" type="ORF">J34TS1_49360</name>
</gene>
<keyword evidence="2" id="KW-1185">Reference proteome</keyword>
<comment type="caution">
    <text evidence="1">The sequence shown here is derived from an EMBL/GenBank/DDBJ whole genome shotgun (WGS) entry which is preliminary data.</text>
</comment>
<name>A0A920CQR8_9BACL</name>